<dbReference type="EMBL" id="BMAW01033663">
    <property type="protein sequence ID" value="GFU31276.1"/>
    <property type="molecule type" value="Genomic_DNA"/>
</dbReference>
<sequence length="143" mass="16827">MSSAWIRYRQKMEAIRIHKTDILNYFFFRLNAETILIYGVKQSRSRISSISSSDESIEDSERPAKRMILVCMPHDFAMKKNTRHMLEIMGDKIHRSQCRMSKCNALTTVRCSSAKYFCVSMAQETVSIDSMQHREFIHFDIFV</sequence>
<protein>
    <submittedName>
        <fullName evidence="1">Uncharacterized protein</fullName>
    </submittedName>
</protein>
<organism evidence="1 2">
    <name type="scientific">Nephila pilipes</name>
    <name type="common">Giant wood spider</name>
    <name type="synonym">Nephila maculata</name>
    <dbReference type="NCBI Taxonomy" id="299642"/>
    <lineage>
        <taxon>Eukaryota</taxon>
        <taxon>Metazoa</taxon>
        <taxon>Ecdysozoa</taxon>
        <taxon>Arthropoda</taxon>
        <taxon>Chelicerata</taxon>
        <taxon>Arachnida</taxon>
        <taxon>Araneae</taxon>
        <taxon>Araneomorphae</taxon>
        <taxon>Entelegynae</taxon>
        <taxon>Araneoidea</taxon>
        <taxon>Nephilidae</taxon>
        <taxon>Nephila</taxon>
    </lineage>
</organism>
<name>A0A8X6QQF3_NEPPI</name>
<gene>
    <name evidence="1" type="primary">AVEN_225329_1</name>
    <name evidence="1" type="ORF">NPIL_33851</name>
</gene>
<accession>A0A8X6QQF3</accession>
<comment type="caution">
    <text evidence="1">The sequence shown here is derived from an EMBL/GenBank/DDBJ whole genome shotgun (WGS) entry which is preliminary data.</text>
</comment>
<dbReference type="Proteomes" id="UP000887013">
    <property type="component" value="Unassembled WGS sequence"/>
</dbReference>
<proteinExistence type="predicted"/>
<reference evidence="1" key="1">
    <citation type="submission" date="2020-08" db="EMBL/GenBank/DDBJ databases">
        <title>Multicomponent nature underlies the extraordinary mechanical properties of spider dragline silk.</title>
        <authorList>
            <person name="Kono N."/>
            <person name="Nakamura H."/>
            <person name="Mori M."/>
            <person name="Yoshida Y."/>
            <person name="Ohtoshi R."/>
            <person name="Malay A.D."/>
            <person name="Moran D.A.P."/>
            <person name="Tomita M."/>
            <person name="Numata K."/>
            <person name="Arakawa K."/>
        </authorList>
    </citation>
    <scope>NUCLEOTIDE SEQUENCE</scope>
</reference>
<evidence type="ECO:0000313" key="2">
    <source>
        <dbReference type="Proteomes" id="UP000887013"/>
    </source>
</evidence>
<evidence type="ECO:0000313" key="1">
    <source>
        <dbReference type="EMBL" id="GFU31276.1"/>
    </source>
</evidence>
<dbReference type="AlphaFoldDB" id="A0A8X6QQF3"/>
<keyword evidence="2" id="KW-1185">Reference proteome</keyword>